<dbReference type="GO" id="GO:0042254">
    <property type="term" value="P:ribosome biogenesis"/>
    <property type="evidence" value="ECO:0007669"/>
    <property type="project" value="InterPro"/>
</dbReference>
<dbReference type="Pfam" id="PF15679">
    <property type="entry name" value="DUF4665"/>
    <property type="match status" value="1"/>
</dbReference>
<protein>
    <submittedName>
        <fullName evidence="2">Uncharacterized protein</fullName>
    </submittedName>
</protein>
<evidence type="ECO:0000313" key="2">
    <source>
        <dbReference type="EMBL" id="KAK6632562.1"/>
    </source>
</evidence>
<accession>A0AAN8S3T0</accession>
<evidence type="ECO:0000313" key="3">
    <source>
        <dbReference type="Proteomes" id="UP001372834"/>
    </source>
</evidence>
<proteinExistence type="predicted"/>
<dbReference type="EMBL" id="JAWJWE010000007">
    <property type="protein sequence ID" value="KAK6632562.1"/>
    <property type="molecule type" value="Genomic_DNA"/>
</dbReference>
<gene>
    <name evidence="2" type="ORF">RUM43_013330</name>
</gene>
<dbReference type="InterPro" id="IPR031389">
    <property type="entry name" value="RBIS"/>
</dbReference>
<evidence type="ECO:0000256" key="1">
    <source>
        <dbReference type="SAM" id="Coils"/>
    </source>
</evidence>
<dbReference type="AlphaFoldDB" id="A0AAN8S3T0"/>
<keyword evidence="1" id="KW-0175">Coiled coil</keyword>
<feature type="coiled-coil region" evidence="1">
    <location>
        <begin position="38"/>
        <end position="65"/>
    </location>
</feature>
<organism evidence="2 3">
    <name type="scientific">Polyplax serrata</name>
    <name type="common">Common mouse louse</name>
    <dbReference type="NCBI Taxonomy" id="468196"/>
    <lineage>
        <taxon>Eukaryota</taxon>
        <taxon>Metazoa</taxon>
        <taxon>Ecdysozoa</taxon>
        <taxon>Arthropoda</taxon>
        <taxon>Hexapoda</taxon>
        <taxon>Insecta</taxon>
        <taxon>Pterygota</taxon>
        <taxon>Neoptera</taxon>
        <taxon>Paraneoptera</taxon>
        <taxon>Psocodea</taxon>
        <taxon>Troctomorpha</taxon>
        <taxon>Phthiraptera</taxon>
        <taxon>Anoplura</taxon>
        <taxon>Polyplacidae</taxon>
        <taxon>Polyplax</taxon>
    </lineage>
</organism>
<dbReference type="Proteomes" id="UP001372834">
    <property type="component" value="Unassembled WGS sequence"/>
</dbReference>
<reference evidence="2 3" key="1">
    <citation type="submission" date="2023-10" db="EMBL/GenBank/DDBJ databases">
        <title>Genomes of two closely related lineages of the louse Polyplax serrata with different host specificities.</title>
        <authorList>
            <person name="Martinu J."/>
            <person name="Tarabai H."/>
            <person name="Stefka J."/>
            <person name="Hypsa V."/>
        </authorList>
    </citation>
    <scope>NUCLEOTIDE SEQUENCE [LARGE SCALE GENOMIC DNA]</scope>
    <source>
        <strain evidence="2">HR10_N</strain>
    </source>
</reference>
<comment type="caution">
    <text evidence="2">The sequence shown here is derived from an EMBL/GenBank/DDBJ whole genome shotgun (WGS) entry which is preliminary data.</text>
</comment>
<name>A0AAN8S3T0_POLSC</name>
<sequence>MVKNKANKKKNVFKVAGAKSLKAKMKAKTFTGNLKKIKESLRNNINKIDRQLIHLQKDMTKKKAEPIQVDKKQCKVEEEKIQIAKLVADKETTLEKLSEMKF</sequence>